<evidence type="ECO:0000256" key="3">
    <source>
        <dbReference type="ARBA" id="ARBA00022989"/>
    </source>
</evidence>
<dbReference type="InterPro" id="IPR007267">
    <property type="entry name" value="GtrA_DPMS_TM"/>
</dbReference>
<evidence type="ECO:0000256" key="4">
    <source>
        <dbReference type="ARBA" id="ARBA00023136"/>
    </source>
</evidence>
<dbReference type="Proteomes" id="UP001500034">
    <property type="component" value="Unassembled WGS sequence"/>
</dbReference>
<evidence type="ECO:0000259" key="6">
    <source>
        <dbReference type="Pfam" id="PF04138"/>
    </source>
</evidence>
<keyword evidence="2 5" id="KW-0812">Transmembrane</keyword>
<comment type="caution">
    <text evidence="7">The sequence shown here is derived from an EMBL/GenBank/DDBJ whole genome shotgun (WGS) entry which is preliminary data.</text>
</comment>
<proteinExistence type="predicted"/>
<feature type="domain" description="GtrA/DPMS transmembrane" evidence="6">
    <location>
        <begin position="39"/>
        <end position="155"/>
    </location>
</feature>
<feature type="transmembrane region" description="Helical" evidence="5">
    <location>
        <begin position="134"/>
        <end position="154"/>
    </location>
</feature>
<evidence type="ECO:0000256" key="5">
    <source>
        <dbReference type="SAM" id="Phobius"/>
    </source>
</evidence>
<organism evidence="7 8">
    <name type="scientific">Streptomyces marokkonensis</name>
    <dbReference type="NCBI Taxonomy" id="324855"/>
    <lineage>
        <taxon>Bacteria</taxon>
        <taxon>Bacillati</taxon>
        <taxon>Actinomycetota</taxon>
        <taxon>Actinomycetes</taxon>
        <taxon>Kitasatosporales</taxon>
        <taxon>Streptomycetaceae</taxon>
        <taxon>Streptomyces</taxon>
    </lineage>
</organism>
<sequence>MARLKASSAAADPCEPLRASATRRTVTRRTVWSREVGWFVSIGIVSTVGQALLYWVLRLWWSPAAANLVSLLVLTVLNTEANRRLTFRHAAAGPARAHLGAGGLFVLGYLVTSGAVLWFKHAEPGASPAAETGVLAATSVAVTVVRFAVLRLAVFGSPARRRR</sequence>
<evidence type="ECO:0000313" key="7">
    <source>
        <dbReference type="EMBL" id="GAA3950885.1"/>
    </source>
</evidence>
<protein>
    <submittedName>
        <fullName evidence="7">GtrA family protein</fullName>
    </submittedName>
</protein>
<accession>A0ABP7NNE5</accession>
<dbReference type="Pfam" id="PF04138">
    <property type="entry name" value="GtrA_DPMS_TM"/>
    <property type="match status" value="1"/>
</dbReference>
<name>A0ABP7NNE5_9ACTN</name>
<reference evidence="8" key="1">
    <citation type="journal article" date="2019" name="Int. J. Syst. Evol. Microbiol.">
        <title>The Global Catalogue of Microorganisms (GCM) 10K type strain sequencing project: providing services to taxonomists for standard genome sequencing and annotation.</title>
        <authorList>
            <consortium name="The Broad Institute Genomics Platform"/>
            <consortium name="The Broad Institute Genome Sequencing Center for Infectious Disease"/>
            <person name="Wu L."/>
            <person name="Ma J."/>
        </authorList>
    </citation>
    <scope>NUCLEOTIDE SEQUENCE [LARGE SCALE GENOMIC DNA]</scope>
    <source>
        <strain evidence="8">JCM 17027</strain>
    </source>
</reference>
<evidence type="ECO:0000256" key="2">
    <source>
        <dbReference type="ARBA" id="ARBA00022692"/>
    </source>
</evidence>
<feature type="transmembrane region" description="Helical" evidence="5">
    <location>
        <begin position="36"/>
        <end position="54"/>
    </location>
</feature>
<feature type="transmembrane region" description="Helical" evidence="5">
    <location>
        <begin position="60"/>
        <end position="78"/>
    </location>
</feature>
<keyword evidence="8" id="KW-1185">Reference proteome</keyword>
<keyword evidence="3 5" id="KW-1133">Transmembrane helix</keyword>
<comment type="subcellular location">
    <subcellularLocation>
        <location evidence="1">Membrane</location>
        <topology evidence="1">Multi-pass membrane protein</topology>
    </subcellularLocation>
</comment>
<evidence type="ECO:0000256" key="1">
    <source>
        <dbReference type="ARBA" id="ARBA00004141"/>
    </source>
</evidence>
<dbReference type="EMBL" id="BAABCQ010000001">
    <property type="protein sequence ID" value="GAA3950885.1"/>
    <property type="molecule type" value="Genomic_DNA"/>
</dbReference>
<evidence type="ECO:0000313" key="8">
    <source>
        <dbReference type="Proteomes" id="UP001500034"/>
    </source>
</evidence>
<feature type="transmembrane region" description="Helical" evidence="5">
    <location>
        <begin position="99"/>
        <end position="119"/>
    </location>
</feature>
<dbReference type="RefSeq" id="WP_345588036.1">
    <property type="nucleotide sequence ID" value="NZ_BAABCQ010000001.1"/>
</dbReference>
<keyword evidence="4 5" id="KW-0472">Membrane</keyword>
<gene>
    <name evidence="7" type="ORF">GCM10022384_00870</name>
</gene>